<feature type="compositionally biased region" description="Basic and acidic residues" evidence="1">
    <location>
        <begin position="439"/>
        <end position="454"/>
    </location>
</feature>
<gene>
    <name evidence="2" type="ORF">LY90DRAFT_515485</name>
</gene>
<dbReference type="AlphaFoldDB" id="A0A1Y2AJ11"/>
<proteinExistence type="predicted"/>
<evidence type="ECO:0000313" key="2">
    <source>
        <dbReference type="EMBL" id="ORY22462.1"/>
    </source>
</evidence>
<feature type="compositionally biased region" description="Basic and acidic residues" evidence="1">
    <location>
        <begin position="189"/>
        <end position="213"/>
    </location>
</feature>
<dbReference type="STRING" id="1754190.A0A1Y2AJ11"/>
<organism evidence="2 3">
    <name type="scientific">Neocallimastix californiae</name>
    <dbReference type="NCBI Taxonomy" id="1754190"/>
    <lineage>
        <taxon>Eukaryota</taxon>
        <taxon>Fungi</taxon>
        <taxon>Fungi incertae sedis</taxon>
        <taxon>Chytridiomycota</taxon>
        <taxon>Chytridiomycota incertae sedis</taxon>
        <taxon>Neocallimastigomycetes</taxon>
        <taxon>Neocallimastigales</taxon>
        <taxon>Neocallimastigaceae</taxon>
        <taxon>Neocallimastix</taxon>
    </lineage>
</organism>
<feature type="compositionally biased region" description="Acidic residues" evidence="1">
    <location>
        <begin position="367"/>
        <end position="387"/>
    </location>
</feature>
<feature type="compositionally biased region" description="Low complexity" evidence="1">
    <location>
        <begin position="59"/>
        <end position="71"/>
    </location>
</feature>
<feature type="compositionally biased region" description="Low complexity" evidence="1">
    <location>
        <begin position="41"/>
        <end position="50"/>
    </location>
</feature>
<feature type="compositionally biased region" description="Low complexity" evidence="1">
    <location>
        <begin position="276"/>
        <end position="296"/>
    </location>
</feature>
<dbReference type="Proteomes" id="UP000193920">
    <property type="component" value="Unassembled WGS sequence"/>
</dbReference>
<feature type="region of interest" description="Disordered" evidence="1">
    <location>
        <begin position="1"/>
        <end position="454"/>
    </location>
</feature>
<feature type="compositionally biased region" description="Acidic residues" evidence="1">
    <location>
        <begin position="223"/>
        <end position="242"/>
    </location>
</feature>
<feature type="compositionally biased region" description="Acidic residues" evidence="1">
    <location>
        <begin position="25"/>
        <end position="40"/>
    </location>
</feature>
<feature type="compositionally biased region" description="Acidic residues" evidence="1">
    <location>
        <begin position="302"/>
        <end position="311"/>
    </location>
</feature>
<sequence length="946" mass="110026">TIGRINSNSFDDDDDEEKTNSFDNDKEDEQTNSFDDDDDNYNNSNSNSNSFDDDDDDAITTNNINNVKIIKPQSVSQKQQSEKDSWSTDESSSWSSLSKNQSNVKVIRNNNNDNAKAIKVIKKIDNSSSNSVVSIEEVEDFSVNGESNEVSVIRDNISKDKKSRNSFDDDDNNDKGSGESEWDSGESEPTIKADSRPEFRKNNLFDNFNDNKNRLSKGKSNDNDVDEEEIEVSFDDDEEESYWDSKSDQTNEGSRPKIKVITNNLFKENNMKNKNKNNSEILSISSSQSISTLSSRNGEEEKLSEEDEEEENIKNTYESNSSSSEEEEEEEEEEEKSSYGNISEEENENKIKSQSKKQARKNKNELSEDEQEEEEDDDDDESENENDNYEKESLESMNNGGDNDDYDRSRNRKVKYDEDEDTHNNRSINEYSSEEEKEEREKEEIKKNEKNVEKNQTKKKNAFSFLKFGNQKSNSNENCSAARTIIKYREASIKELKTIDSNFMVEADEELIISKNIYNKFILNNNCDLKERYITSLFNEKQKQLWNIVIGHFVNVIYLSDACVYDISNVIGWNLIPLSSLSLNDIGLSDDIKSILFNIGNNLQAIKHLKNLLFSYHPVIIAYLFQSQKSDYYKMSEMLINFYHAFTKQSIISKKFEMEILRFYLKYQSIEWVNDVIIKIKDKLIQYNNKLNTEVSDKSQLKKNISNVKDILKTIFTMVLSLYESPKTSLGFKYICQQIVMKHTAEYMLELVVNQMLAEELIEWQQDKSQWTSTLTRDTKKIFLEIIDLMKNFVKGKRDGYKEWFNEILIKDRPNLMQQIEIQYGKGIKTPEQIQQDQGQRQGLSIISEDVALTSNKSNALMSKEFNSYTNTSQIKEDIMFKRKELAIKQLINYLKINNQILTKDIVAISSAKNVKQYPPWLFYKINKISLFVERTLRERISKIEN</sequence>
<feature type="compositionally biased region" description="Acidic residues" evidence="1">
    <location>
        <begin position="324"/>
        <end position="335"/>
    </location>
</feature>
<comment type="caution">
    <text evidence="2">The sequence shown here is derived from an EMBL/GenBank/DDBJ whole genome shotgun (WGS) entry which is preliminary data.</text>
</comment>
<dbReference type="EMBL" id="MCOG01000247">
    <property type="protein sequence ID" value="ORY22462.1"/>
    <property type="molecule type" value="Genomic_DNA"/>
</dbReference>
<accession>A0A1Y2AJ11</accession>
<dbReference type="OrthoDB" id="10451390at2759"/>
<evidence type="ECO:0000313" key="3">
    <source>
        <dbReference type="Proteomes" id="UP000193920"/>
    </source>
</evidence>
<protein>
    <submittedName>
        <fullName evidence="2">Uncharacterized protein</fullName>
    </submittedName>
</protein>
<keyword evidence="3" id="KW-1185">Reference proteome</keyword>
<feature type="compositionally biased region" description="Low complexity" evidence="1">
    <location>
        <begin position="88"/>
        <end position="118"/>
    </location>
</feature>
<feature type="compositionally biased region" description="Basic and acidic residues" evidence="1">
    <location>
        <begin position="156"/>
        <end position="178"/>
    </location>
</feature>
<evidence type="ECO:0000256" key="1">
    <source>
        <dbReference type="SAM" id="MobiDB-lite"/>
    </source>
</evidence>
<feature type="non-terminal residue" evidence="2">
    <location>
        <position position="1"/>
    </location>
</feature>
<feature type="compositionally biased region" description="Low complexity" evidence="1">
    <location>
        <begin position="126"/>
        <end position="135"/>
    </location>
</feature>
<reference evidence="2 3" key="1">
    <citation type="submission" date="2016-08" db="EMBL/GenBank/DDBJ databases">
        <title>A Parts List for Fungal Cellulosomes Revealed by Comparative Genomics.</title>
        <authorList>
            <consortium name="DOE Joint Genome Institute"/>
            <person name="Haitjema C.H."/>
            <person name="Gilmore S.P."/>
            <person name="Henske J.K."/>
            <person name="Solomon K.V."/>
            <person name="De Groot R."/>
            <person name="Kuo A."/>
            <person name="Mondo S.J."/>
            <person name="Salamov A.A."/>
            <person name="Labutti K."/>
            <person name="Zhao Z."/>
            <person name="Chiniquy J."/>
            <person name="Barry K."/>
            <person name="Brewer H.M."/>
            <person name="Purvine S.O."/>
            <person name="Wright A.T."/>
            <person name="Boxma B."/>
            <person name="Van Alen T."/>
            <person name="Hackstein J.H."/>
            <person name="Baker S.E."/>
            <person name="Grigoriev I.V."/>
            <person name="O'Malley M.A."/>
        </authorList>
    </citation>
    <scope>NUCLEOTIDE SEQUENCE [LARGE SCALE GENOMIC DNA]</scope>
    <source>
        <strain evidence="2 3">G1</strain>
    </source>
</reference>
<name>A0A1Y2AJ11_9FUNG</name>